<protein>
    <submittedName>
        <fullName evidence="3">ARL14 effector protein</fullName>
    </submittedName>
</protein>
<dbReference type="InterPro" id="IPR029264">
    <property type="entry name" value="ARF7EP_C"/>
</dbReference>
<dbReference type="PANTHER" id="PTHR46536:SF3">
    <property type="entry name" value="ARF7 EFFECTOR PROTEIN C-TERMINAL DOMAIN-CONTAINING PROTEIN"/>
    <property type="match status" value="1"/>
</dbReference>
<name>A0A8D9BPG6_9HEMI</name>
<feature type="compositionally biased region" description="Polar residues" evidence="1">
    <location>
        <begin position="8"/>
        <end position="27"/>
    </location>
</feature>
<organism evidence="3">
    <name type="scientific">Cacopsylla melanoneura</name>
    <dbReference type="NCBI Taxonomy" id="428564"/>
    <lineage>
        <taxon>Eukaryota</taxon>
        <taxon>Metazoa</taxon>
        <taxon>Ecdysozoa</taxon>
        <taxon>Arthropoda</taxon>
        <taxon>Hexapoda</taxon>
        <taxon>Insecta</taxon>
        <taxon>Pterygota</taxon>
        <taxon>Neoptera</taxon>
        <taxon>Paraneoptera</taxon>
        <taxon>Hemiptera</taxon>
        <taxon>Sternorrhyncha</taxon>
        <taxon>Psylloidea</taxon>
        <taxon>Psyllidae</taxon>
        <taxon>Psyllinae</taxon>
        <taxon>Cacopsylla</taxon>
    </lineage>
</organism>
<dbReference type="EMBL" id="HBUF01662532">
    <property type="protein sequence ID" value="CAG6788973.1"/>
    <property type="molecule type" value="Transcribed_RNA"/>
</dbReference>
<feature type="domain" description="ARF7 effector protein C-terminal" evidence="2">
    <location>
        <begin position="48"/>
        <end position="131"/>
    </location>
</feature>
<reference evidence="3" key="1">
    <citation type="submission" date="2021-05" db="EMBL/GenBank/DDBJ databases">
        <authorList>
            <person name="Alioto T."/>
            <person name="Alioto T."/>
            <person name="Gomez Garrido J."/>
        </authorList>
    </citation>
    <scope>NUCLEOTIDE SEQUENCE</scope>
</reference>
<evidence type="ECO:0000259" key="2">
    <source>
        <dbReference type="Pfam" id="PF14949"/>
    </source>
</evidence>
<dbReference type="AlphaFoldDB" id="A0A8D9BPG6"/>
<dbReference type="Pfam" id="PF14949">
    <property type="entry name" value="ARF7EP_C"/>
    <property type="match status" value="1"/>
</dbReference>
<feature type="compositionally biased region" description="Basic and acidic residues" evidence="1">
    <location>
        <begin position="28"/>
        <end position="37"/>
    </location>
</feature>
<feature type="region of interest" description="Disordered" evidence="1">
    <location>
        <begin position="1"/>
        <end position="37"/>
    </location>
</feature>
<accession>A0A8D9BPG6</accession>
<evidence type="ECO:0000256" key="1">
    <source>
        <dbReference type="SAM" id="MobiDB-lite"/>
    </source>
</evidence>
<dbReference type="PANTHER" id="PTHR46536">
    <property type="entry name" value="ARL14 EFFECTOR PROTEIN"/>
    <property type="match status" value="1"/>
</dbReference>
<sequence length="141" mass="16204">MLAFKMDASSSTQNVATKRTSRPPSNSADKDKETDKKLVREYNRLSLDNFMDSFKETNRRVNRKAEVEAKNSGRKSPTGLYDKNGSLAGEDFCDCGDRSCEGCFFPCPKCYKLKCGHECRKNRKWQYESCIIEGEDILYRK</sequence>
<evidence type="ECO:0000313" key="3">
    <source>
        <dbReference type="EMBL" id="CAG6788973.1"/>
    </source>
</evidence>
<proteinExistence type="predicted"/>